<evidence type="ECO:0000256" key="9">
    <source>
        <dbReference type="ARBA" id="ARBA00023098"/>
    </source>
</evidence>
<name>A0A9P8XYZ4_9PEZI</name>
<evidence type="ECO:0000256" key="13">
    <source>
        <dbReference type="ARBA" id="ARBA00036671"/>
    </source>
</evidence>
<evidence type="ECO:0000256" key="3">
    <source>
        <dbReference type="ARBA" id="ARBA00007811"/>
    </source>
</evidence>
<accession>A0A9P8XYZ4</accession>
<dbReference type="EC" id="4.2.1.134" evidence="4 14"/>
<dbReference type="Pfam" id="PF04387">
    <property type="entry name" value="PTPLA"/>
    <property type="match status" value="1"/>
</dbReference>
<keyword evidence="6 14" id="KW-0812">Transmembrane</keyword>
<keyword evidence="7 14" id="KW-0276">Fatty acid metabolism</keyword>
<comment type="function">
    <text evidence="14">Catalyzes the third of the four reactions of the long-chain fatty acids elongation cycle. This endoplasmic reticulum-bound enzymatic process, allows the addition of two carbons to the chain of long- and very long-chain fatty acids/VLCFAs per cycle. This enzyme catalyzes the dehydration of the 3-hydroxyacyl-CoA intermediate into trans-2,3-enoyl-CoA, within each cycle of fatty acid elongation. Thereby, it participates to the production of VLCFAs of different chain lengths that are involved in multiple biological processes as precursors of membrane lipids and lipid mediators.</text>
</comment>
<evidence type="ECO:0000256" key="2">
    <source>
        <dbReference type="ARBA" id="ARBA00005194"/>
    </source>
</evidence>
<evidence type="ECO:0000256" key="8">
    <source>
        <dbReference type="ARBA" id="ARBA00022989"/>
    </source>
</evidence>
<sequence>MAARAKQQQPVPKPDAAVAAKQPAAPAPAASAADSYLILYNSLSLLLWAYILYTTSQLLLVEHWPDLTAGNAATWELLHGFALTTESLAALEVLHAALGLVRASPLTTALQVAGRNTVLWAVARNYPDVMARGVGCGYAALLLAWSAAEVVRYSYFVVALLGKVQGGEAAGHAVPPWLVWIRYTMFIPLYPAGILSECWLIYHVIAPSRHRQAYYQYLLWFGLLIYIPASYILGTHMFAQRRKMLRGTSKAKATTVKRS</sequence>
<keyword evidence="8 14" id="KW-1133">Transmembrane helix</keyword>
<dbReference type="RefSeq" id="XP_046009512.1">
    <property type="nucleotide sequence ID" value="XM_046154825.1"/>
</dbReference>
<dbReference type="EMBL" id="JAGTJQ010000008">
    <property type="protein sequence ID" value="KAH7026295.1"/>
    <property type="molecule type" value="Genomic_DNA"/>
</dbReference>
<keyword evidence="12 14" id="KW-0456">Lyase</keyword>
<dbReference type="OrthoDB" id="46988at2759"/>
<evidence type="ECO:0000313" key="16">
    <source>
        <dbReference type="Proteomes" id="UP000756346"/>
    </source>
</evidence>
<dbReference type="GO" id="GO:0042761">
    <property type="term" value="P:very long-chain fatty acid biosynthetic process"/>
    <property type="evidence" value="ECO:0007669"/>
    <property type="project" value="TreeGrafter"/>
</dbReference>
<comment type="caution">
    <text evidence="15">The sequence shown here is derived from an EMBL/GenBank/DDBJ whole genome shotgun (WGS) entry which is preliminary data.</text>
</comment>
<evidence type="ECO:0000256" key="10">
    <source>
        <dbReference type="ARBA" id="ARBA00023136"/>
    </source>
</evidence>
<organism evidence="15 16">
    <name type="scientific">Microdochium trichocladiopsis</name>
    <dbReference type="NCBI Taxonomy" id="1682393"/>
    <lineage>
        <taxon>Eukaryota</taxon>
        <taxon>Fungi</taxon>
        <taxon>Dikarya</taxon>
        <taxon>Ascomycota</taxon>
        <taxon>Pezizomycotina</taxon>
        <taxon>Sordariomycetes</taxon>
        <taxon>Xylariomycetidae</taxon>
        <taxon>Xylariales</taxon>
        <taxon>Microdochiaceae</taxon>
        <taxon>Microdochium</taxon>
    </lineage>
</organism>
<comment type="caution">
    <text evidence="14">Lacks conserved residue(s) required for the propagation of feature annotation.</text>
</comment>
<comment type="subcellular location">
    <subcellularLocation>
        <location evidence="14">Endoplasmic reticulum membrane</location>
        <topology evidence="14">Multi-pass membrane protein</topology>
    </subcellularLocation>
    <subcellularLocation>
        <location evidence="1">Membrane</location>
        <topology evidence="1">Multi-pass membrane protein</topology>
    </subcellularLocation>
</comment>
<keyword evidence="11 14" id="KW-0275">Fatty acid biosynthesis</keyword>
<reference evidence="15" key="1">
    <citation type="journal article" date="2021" name="Nat. Commun.">
        <title>Genetic determinants of endophytism in the Arabidopsis root mycobiome.</title>
        <authorList>
            <person name="Mesny F."/>
            <person name="Miyauchi S."/>
            <person name="Thiergart T."/>
            <person name="Pickel B."/>
            <person name="Atanasova L."/>
            <person name="Karlsson M."/>
            <person name="Huettel B."/>
            <person name="Barry K.W."/>
            <person name="Haridas S."/>
            <person name="Chen C."/>
            <person name="Bauer D."/>
            <person name="Andreopoulos W."/>
            <person name="Pangilinan J."/>
            <person name="LaButti K."/>
            <person name="Riley R."/>
            <person name="Lipzen A."/>
            <person name="Clum A."/>
            <person name="Drula E."/>
            <person name="Henrissat B."/>
            <person name="Kohler A."/>
            <person name="Grigoriev I.V."/>
            <person name="Martin F.M."/>
            <person name="Hacquard S."/>
        </authorList>
    </citation>
    <scope>NUCLEOTIDE SEQUENCE</scope>
    <source>
        <strain evidence="15">MPI-CAGE-CH-0230</strain>
    </source>
</reference>
<evidence type="ECO:0000256" key="5">
    <source>
        <dbReference type="ARBA" id="ARBA00022516"/>
    </source>
</evidence>
<keyword evidence="16" id="KW-1185">Reference proteome</keyword>
<dbReference type="PANTHER" id="PTHR11035:SF3">
    <property type="entry name" value="VERY-LONG-CHAIN (3R)-3-HYDROXYACYL-COA DEHYDRATASE"/>
    <property type="match status" value="1"/>
</dbReference>
<dbReference type="InterPro" id="IPR007482">
    <property type="entry name" value="Tyr_Pase-like_PTPLA"/>
</dbReference>
<comment type="catalytic activity">
    <reaction evidence="13 14">
        <text>a very-long-chain (3R)-3-hydroxyacyl-CoA = a very-long-chain (2E)-enoyl-CoA + H2O</text>
        <dbReference type="Rhea" id="RHEA:45812"/>
        <dbReference type="ChEBI" id="CHEBI:15377"/>
        <dbReference type="ChEBI" id="CHEBI:83728"/>
        <dbReference type="ChEBI" id="CHEBI:85440"/>
        <dbReference type="EC" id="4.2.1.134"/>
    </reaction>
</comment>
<dbReference type="Proteomes" id="UP000756346">
    <property type="component" value="Unassembled WGS sequence"/>
</dbReference>
<dbReference type="GO" id="GO:0005789">
    <property type="term" value="C:endoplasmic reticulum membrane"/>
    <property type="evidence" value="ECO:0007669"/>
    <property type="project" value="UniProtKB-SubCell"/>
</dbReference>
<keyword evidence="9 14" id="KW-0443">Lipid metabolism</keyword>
<comment type="similarity">
    <text evidence="3 14">Belongs to the very long-chain fatty acids dehydratase HACD family.</text>
</comment>
<protein>
    <recommendedName>
        <fullName evidence="4 14">Very-long-chain (3R)-3-hydroxyacyl-CoA dehydratase</fullName>
        <ecNumber evidence="4 14">4.2.1.134</ecNumber>
    </recommendedName>
</protein>
<keyword evidence="14" id="KW-0256">Endoplasmic reticulum</keyword>
<dbReference type="GeneID" id="70184371"/>
<dbReference type="PANTHER" id="PTHR11035">
    <property type="entry name" value="VERY-LONG-CHAIN (3R)-3-HYDROXYACYL-COA DEHYDRATASE"/>
    <property type="match status" value="1"/>
</dbReference>
<dbReference type="GO" id="GO:0030497">
    <property type="term" value="P:fatty acid elongation"/>
    <property type="evidence" value="ECO:0007669"/>
    <property type="project" value="TreeGrafter"/>
</dbReference>
<evidence type="ECO:0000256" key="12">
    <source>
        <dbReference type="ARBA" id="ARBA00023239"/>
    </source>
</evidence>
<dbReference type="GO" id="GO:0030148">
    <property type="term" value="P:sphingolipid biosynthetic process"/>
    <property type="evidence" value="ECO:0007669"/>
    <property type="project" value="TreeGrafter"/>
</dbReference>
<feature type="transmembrane region" description="Helical" evidence="14">
    <location>
        <begin position="217"/>
        <end position="239"/>
    </location>
</feature>
<feature type="transmembrane region" description="Helical" evidence="14">
    <location>
        <begin position="186"/>
        <end position="205"/>
    </location>
</feature>
<dbReference type="AlphaFoldDB" id="A0A9P8XYZ4"/>
<gene>
    <name evidence="15" type="ORF">B0I36DRAFT_330319</name>
</gene>
<dbReference type="GO" id="GO:0102158">
    <property type="term" value="F:very-long-chain (3R)-3-hydroxyacyl-CoA dehydratase activity"/>
    <property type="evidence" value="ECO:0007669"/>
    <property type="project" value="UniProtKB-EC"/>
</dbReference>
<proteinExistence type="inferred from homology"/>
<evidence type="ECO:0000256" key="14">
    <source>
        <dbReference type="RuleBase" id="RU363109"/>
    </source>
</evidence>
<evidence type="ECO:0000256" key="1">
    <source>
        <dbReference type="ARBA" id="ARBA00004141"/>
    </source>
</evidence>
<evidence type="ECO:0000313" key="15">
    <source>
        <dbReference type="EMBL" id="KAH7026295.1"/>
    </source>
</evidence>
<keyword evidence="5 14" id="KW-0444">Lipid biosynthesis</keyword>
<comment type="pathway">
    <text evidence="2 14">Lipid metabolism; fatty acid biosynthesis.</text>
</comment>
<evidence type="ECO:0000256" key="7">
    <source>
        <dbReference type="ARBA" id="ARBA00022832"/>
    </source>
</evidence>
<evidence type="ECO:0000256" key="4">
    <source>
        <dbReference type="ARBA" id="ARBA00013122"/>
    </source>
</evidence>
<evidence type="ECO:0000256" key="11">
    <source>
        <dbReference type="ARBA" id="ARBA00023160"/>
    </source>
</evidence>
<evidence type="ECO:0000256" key="6">
    <source>
        <dbReference type="ARBA" id="ARBA00022692"/>
    </source>
</evidence>
<keyword evidence="10 14" id="KW-0472">Membrane</keyword>